<dbReference type="InParanoid" id="E1ZRQ0"/>
<dbReference type="InterPro" id="IPR036915">
    <property type="entry name" value="Cyclin-like_sf"/>
</dbReference>
<dbReference type="Pfam" id="PF00134">
    <property type="entry name" value="Cyclin_N"/>
    <property type="match status" value="1"/>
</dbReference>
<sequence>MRRTAASWLVEVTCEFRLHNETLWLAISLLDRFLSASKGVPRTQLQLVGVACMLIAAKHEEV</sequence>
<dbReference type="InterPro" id="IPR039361">
    <property type="entry name" value="Cyclin"/>
</dbReference>
<keyword evidence="6" id="KW-1185">Reference proteome</keyword>
<evidence type="ECO:0000256" key="2">
    <source>
        <dbReference type="ARBA" id="ARBA00023127"/>
    </source>
</evidence>
<evidence type="ECO:0000313" key="6">
    <source>
        <dbReference type="Proteomes" id="UP000008141"/>
    </source>
</evidence>
<protein>
    <recommendedName>
        <fullName evidence="4">Cyclin N-terminal domain-containing protein</fullName>
    </recommendedName>
</protein>
<dbReference type="AlphaFoldDB" id="E1ZRQ0"/>
<proteinExistence type="predicted"/>
<dbReference type="eggNOG" id="KOG0654">
    <property type="taxonomic scope" value="Eukaryota"/>
</dbReference>
<evidence type="ECO:0000259" key="4">
    <source>
        <dbReference type="Pfam" id="PF00134"/>
    </source>
</evidence>
<dbReference type="Gene3D" id="1.10.472.10">
    <property type="entry name" value="Cyclin-like"/>
    <property type="match status" value="1"/>
</dbReference>
<dbReference type="EMBL" id="GL433863">
    <property type="protein sequence ID" value="EFN51503.1"/>
    <property type="molecule type" value="Genomic_DNA"/>
</dbReference>
<dbReference type="RefSeq" id="XP_005843605.1">
    <property type="nucleotide sequence ID" value="XM_005843543.1"/>
</dbReference>
<keyword evidence="3" id="KW-0131">Cell cycle</keyword>
<keyword evidence="2" id="KW-0195">Cyclin</keyword>
<dbReference type="KEGG" id="cvr:CHLNCDRAFT_18031"/>
<dbReference type="OrthoDB" id="2013528at2759"/>
<reference evidence="5 6" key="1">
    <citation type="journal article" date="2010" name="Plant Cell">
        <title>The Chlorella variabilis NC64A genome reveals adaptation to photosymbiosis, coevolution with viruses, and cryptic sex.</title>
        <authorList>
            <person name="Blanc G."/>
            <person name="Duncan G."/>
            <person name="Agarkova I."/>
            <person name="Borodovsky M."/>
            <person name="Gurnon J."/>
            <person name="Kuo A."/>
            <person name="Lindquist E."/>
            <person name="Lucas S."/>
            <person name="Pangilinan J."/>
            <person name="Polle J."/>
            <person name="Salamov A."/>
            <person name="Terry A."/>
            <person name="Yamada T."/>
            <person name="Dunigan D.D."/>
            <person name="Grigoriev I.V."/>
            <person name="Claverie J.M."/>
            <person name="Van Etten J.L."/>
        </authorList>
    </citation>
    <scope>NUCLEOTIDE SEQUENCE [LARGE SCALE GENOMIC DNA]</scope>
    <source>
        <strain evidence="5 6">NC64A</strain>
    </source>
</reference>
<gene>
    <name evidence="5" type="ORF">CHLNCDRAFT_18031</name>
</gene>
<feature type="domain" description="Cyclin N-terminal" evidence="4">
    <location>
        <begin position="1"/>
        <end position="62"/>
    </location>
</feature>
<dbReference type="PANTHER" id="PTHR10177">
    <property type="entry name" value="CYCLINS"/>
    <property type="match status" value="1"/>
</dbReference>
<name>E1ZRQ0_CHLVA</name>
<dbReference type="GO" id="GO:0051301">
    <property type="term" value="P:cell division"/>
    <property type="evidence" value="ECO:0007669"/>
    <property type="project" value="UniProtKB-KW"/>
</dbReference>
<evidence type="ECO:0000256" key="1">
    <source>
        <dbReference type="ARBA" id="ARBA00022618"/>
    </source>
</evidence>
<dbReference type="InterPro" id="IPR048258">
    <property type="entry name" value="Cyclins_cyclin-box"/>
</dbReference>
<dbReference type="STRING" id="554065.E1ZRQ0"/>
<dbReference type="GeneID" id="17350865"/>
<feature type="non-terminal residue" evidence="5">
    <location>
        <position position="62"/>
    </location>
</feature>
<accession>E1ZRQ0</accession>
<dbReference type="Proteomes" id="UP000008141">
    <property type="component" value="Unassembled WGS sequence"/>
</dbReference>
<evidence type="ECO:0000313" key="5">
    <source>
        <dbReference type="EMBL" id="EFN51503.1"/>
    </source>
</evidence>
<evidence type="ECO:0000256" key="3">
    <source>
        <dbReference type="ARBA" id="ARBA00023306"/>
    </source>
</evidence>
<keyword evidence="1" id="KW-0132">Cell division</keyword>
<dbReference type="SUPFAM" id="SSF47954">
    <property type="entry name" value="Cyclin-like"/>
    <property type="match status" value="1"/>
</dbReference>
<dbReference type="InterPro" id="IPR006671">
    <property type="entry name" value="Cyclin_N"/>
</dbReference>
<dbReference type="PROSITE" id="PS00292">
    <property type="entry name" value="CYCLINS"/>
    <property type="match status" value="1"/>
</dbReference>
<organism evidence="6">
    <name type="scientific">Chlorella variabilis</name>
    <name type="common">Green alga</name>
    <dbReference type="NCBI Taxonomy" id="554065"/>
    <lineage>
        <taxon>Eukaryota</taxon>
        <taxon>Viridiplantae</taxon>
        <taxon>Chlorophyta</taxon>
        <taxon>core chlorophytes</taxon>
        <taxon>Trebouxiophyceae</taxon>
        <taxon>Chlorellales</taxon>
        <taxon>Chlorellaceae</taxon>
        <taxon>Chlorella clade</taxon>
        <taxon>Chlorella</taxon>
    </lineage>
</organism>